<sequence length="137" mass="15071">MFGRARVRMRVWLRLEEFSSQVILYCNMVILRCSWLSRVWMMCVSCRPRISVGDLSDVDEDGHGDDAGVCWVVVDGSVVVGWSVGQVLVAVMTVVVEDVAVTVDLSCWLVAESLMVTEVGLSGGDCLADDGSRSDFF</sequence>
<dbReference type="EMBL" id="JAIWYP010000001">
    <property type="protein sequence ID" value="KAH3885186.1"/>
    <property type="molecule type" value="Genomic_DNA"/>
</dbReference>
<protein>
    <submittedName>
        <fullName evidence="1">Uncharacterized protein</fullName>
    </submittedName>
</protein>
<dbReference type="AlphaFoldDB" id="A0A9D4MZ46"/>
<name>A0A9D4MZ46_DREPO</name>
<evidence type="ECO:0000313" key="1">
    <source>
        <dbReference type="EMBL" id="KAH3885186.1"/>
    </source>
</evidence>
<gene>
    <name evidence="1" type="ORF">DPMN_009177</name>
</gene>
<reference evidence="1" key="1">
    <citation type="journal article" date="2019" name="bioRxiv">
        <title>The Genome of the Zebra Mussel, Dreissena polymorpha: A Resource for Invasive Species Research.</title>
        <authorList>
            <person name="McCartney M.A."/>
            <person name="Auch B."/>
            <person name="Kono T."/>
            <person name="Mallez S."/>
            <person name="Zhang Y."/>
            <person name="Obille A."/>
            <person name="Becker A."/>
            <person name="Abrahante J.E."/>
            <person name="Garbe J."/>
            <person name="Badalamenti J.P."/>
            <person name="Herman A."/>
            <person name="Mangelson H."/>
            <person name="Liachko I."/>
            <person name="Sullivan S."/>
            <person name="Sone E.D."/>
            <person name="Koren S."/>
            <person name="Silverstein K.A.T."/>
            <person name="Beckman K.B."/>
            <person name="Gohl D.M."/>
        </authorList>
    </citation>
    <scope>NUCLEOTIDE SEQUENCE</scope>
    <source>
        <strain evidence="1">Duluth1</strain>
        <tissue evidence="1">Whole animal</tissue>
    </source>
</reference>
<reference evidence="1" key="2">
    <citation type="submission" date="2020-11" db="EMBL/GenBank/DDBJ databases">
        <authorList>
            <person name="McCartney M.A."/>
            <person name="Auch B."/>
            <person name="Kono T."/>
            <person name="Mallez S."/>
            <person name="Becker A."/>
            <person name="Gohl D.M."/>
            <person name="Silverstein K.A.T."/>
            <person name="Koren S."/>
            <person name="Bechman K.B."/>
            <person name="Herman A."/>
            <person name="Abrahante J.E."/>
            <person name="Garbe J."/>
        </authorList>
    </citation>
    <scope>NUCLEOTIDE SEQUENCE</scope>
    <source>
        <strain evidence="1">Duluth1</strain>
        <tissue evidence="1">Whole animal</tissue>
    </source>
</reference>
<accession>A0A9D4MZ46</accession>
<evidence type="ECO:0000313" key="2">
    <source>
        <dbReference type="Proteomes" id="UP000828390"/>
    </source>
</evidence>
<comment type="caution">
    <text evidence="1">The sequence shown here is derived from an EMBL/GenBank/DDBJ whole genome shotgun (WGS) entry which is preliminary data.</text>
</comment>
<organism evidence="1 2">
    <name type="scientific">Dreissena polymorpha</name>
    <name type="common">Zebra mussel</name>
    <name type="synonym">Mytilus polymorpha</name>
    <dbReference type="NCBI Taxonomy" id="45954"/>
    <lineage>
        <taxon>Eukaryota</taxon>
        <taxon>Metazoa</taxon>
        <taxon>Spiralia</taxon>
        <taxon>Lophotrochozoa</taxon>
        <taxon>Mollusca</taxon>
        <taxon>Bivalvia</taxon>
        <taxon>Autobranchia</taxon>
        <taxon>Heteroconchia</taxon>
        <taxon>Euheterodonta</taxon>
        <taxon>Imparidentia</taxon>
        <taxon>Neoheterodontei</taxon>
        <taxon>Myida</taxon>
        <taxon>Dreissenoidea</taxon>
        <taxon>Dreissenidae</taxon>
        <taxon>Dreissena</taxon>
    </lineage>
</organism>
<dbReference type="Proteomes" id="UP000828390">
    <property type="component" value="Unassembled WGS sequence"/>
</dbReference>
<proteinExistence type="predicted"/>
<keyword evidence="2" id="KW-1185">Reference proteome</keyword>